<keyword evidence="1 4" id="KW-0808">Transferase</keyword>
<dbReference type="InterPro" id="IPR051159">
    <property type="entry name" value="Hexapeptide_acetyltransf"/>
</dbReference>
<proteinExistence type="predicted"/>
<dbReference type="GO" id="GO:0016746">
    <property type="term" value="F:acyltransferase activity"/>
    <property type="evidence" value="ECO:0007669"/>
    <property type="project" value="UniProtKB-KW"/>
</dbReference>
<dbReference type="InterPro" id="IPR011004">
    <property type="entry name" value="Trimer_LpxA-like_sf"/>
</dbReference>
<dbReference type="RefSeq" id="WP_143380594.1">
    <property type="nucleotide sequence ID" value="NZ_CP041637.1"/>
</dbReference>
<dbReference type="InterPro" id="IPR001451">
    <property type="entry name" value="Hexapep"/>
</dbReference>
<keyword evidence="5" id="KW-1185">Reference proteome</keyword>
<gene>
    <name evidence="4" type="ORF">FNB79_06780</name>
</gene>
<dbReference type="AlphaFoldDB" id="A0A516GQA5"/>
<dbReference type="Gene3D" id="2.160.10.10">
    <property type="entry name" value="Hexapeptide repeat proteins"/>
    <property type="match status" value="1"/>
</dbReference>
<sequence length="248" mass="26897">MKIVLSFIKYHVNQCVRQIFWLLKLSQSKIGKNVSIQFPVIREGNGSFSLGDKSKLEKRTNIGVGDKAVLDVGKVALFESESTILVNKNYSLKIGDQFKLGAHARLYVNSDWSFGNAVKIETHCAIFARESGFAGKLSIGDHSHIGDFTIIDLVNDVIIASDVAIGPNCTLYTHDHEYKDKNVAAWKGGIVSKPIQIEKGAWVGSNVTILPGVTIGERAVVAAGSVVTKHVEAETIVGGIPAKLIKKI</sequence>
<keyword evidence="2" id="KW-0677">Repeat</keyword>
<evidence type="ECO:0000313" key="4">
    <source>
        <dbReference type="EMBL" id="QDO93692.1"/>
    </source>
</evidence>
<dbReference type="InterPro" id="IPR018357">
    <property type="entry name" value="Hexapep_transf_CS"/>
</dbReference>
<accession>A0A516GQA5</accession>
<dbReference type="EMBL" id="CP041637">
    <property type="protein sequence ID" value="QDO93692.1"/>
    <property type="molecule type" value="Genomic_DNA"/>
</dbReference>
<evidence type="ECO:0000313" key="5">
    <source>
        <dbReference type="Proteomes" id="UP000319209"/>
    </source>
</evidence>
<reference evidence="4 5" key="1">
    <citation type="submission" date="2019-07" db="EMBL/GenBank/DDBJ databases">
        <title>Genome sequencing for Formosa sp. PS13.</title>
        <authorList>
            <person name="Park S.-J."/>
        </authorList>
    </citation>
    <scope>NUCLEOTIDE SEQUENCE [LARGE SCALE GENOMIC DNA]</scope>
    <source>
        <strain evidence="4 5">PS13</strain>
    </source>
</reference>
<organism evidence="4 5">
    <name type="scientific">Formosa sediminum</name>
    <dbReference type="NCBI Taxonomy" id="2594004"/>
    <lineage>
        <taxon>Bacteria</taxon>
        <taxon>Pseudomonadati</taxon>
        <taxon>Bacteroidota</taxon>
        <taxon>Flavobacteriia</taxon>
        <taxon>Flavobacteriales</taxon>
        <taxon>Flavobacteriaceae</taxon>
        <taxon>Formosa</taxon>
    </lineage>
</organism>
<dbReference type="SUPFAM" id="SSF51161">
    <property type="entry name" value="Trimeric LpxA-like enzymes"/>
    <property type="match status" value="1"/>
</dbReference>
<dbReference type="OrthoDB" id="9801697at2"/>
<evidence type="ECO:0000256" key="2">
    <source>
        <dbReference type="ARBA" id="ARBA00022737"/>
    </source>
</evidence>
<keyword evidence="3 4" id="KW-0012">Acyltransferase</keyword>
<dbReference type="PROSITE" id="PS00101">
    <property type="entry name" value="HEXAPEP_TRANSFERASES"/>
    <property type="match status" value="1"/>
</dbReference>
<dbReference type="CDD" id="cd04647">
    <property type="entry name" value="LbH_MAT_like"/>
    <property type="match status" value="1"/>
</dbReference>
<dbReference type="PANTHER" id="PTHR23416">
    <property type="entry name" value="SIALIC ACID SYNTHASE-RELATED"/>
    <property type="match status" value="1"/>
</dbReference>
<evidence type="ECO:0000256" key="3">
    <source>
        <dbReference type="ARBA" id="ARBA00023315"/>
    </source>
</evidence>
<dbReference type="Pfam" id="PF00132">
    <property type="entry name" value="Hexapep"/>
    <property type="match status" value="1"/>
</dbReference>
<protein>
    <submittedName>
        <fullName evidence="4">Acyltransferase</fullName>
    </submittedName>
</protein>
<evidence type="ECO:0000256" key="1">
    <source>
        <dbReference type="ARBA" id="ARBA00022679"/>
    </source>
</evidence>
<name>A0A516GQA5_9FLAO</name>
<dbReference type="KEGG" id="fop:FNB79_06780"/>
<dbReference type="Proteomes" id="UP000319209">
    <property type="component" value="Chromosome"/>
</dbReference>